<evidence type="ECO:0000313" key="2">
    <source>
        <dbReference type="Proteomes" id="UP000886786"/>
    </source>
</evidence>
<evidence type="ECO:0000313" key="1">
    <source>
        <dbReference type="EMBL" id="HIQ91019.1"/>
    </source>
</evidence>
<comment type="caution">
    <text evidence="1">The sequence shown here is derived from an EMBL/GenBank/DDBJ whole genome shotgun (WGS) entry which is preliminary data.</text>
</comment>
<accession>A0A9D0ZQY5</accession>
<reference evidence="1" key="2">
    <citation type="journal article" date="2021" name="PeerJ">
        <title>Extensive microbial diversity within the chicken gut microbiome revealed by metagenomics and culture.</title>
        <authorList>
            <person name="Gilroy R."/>
            <person name="Ravi A."/>
            <person name="Getino M."/>
            <person name="Pursley I."/>
            <person name="Horton D.L."/>
            <person name="Alikhan N.F."/>
            <person name="Baker D."/>
            <person name="Gharbi K."/>
            <person name="Hall N."/>
            <person name="Watson M."/>
            <person name="Adriaenssens E.M."/>
            <person name="Foster-Nyarko E."/>
            <person name="Jarju S."/>
            <person name="Secka A."/>
            <person name="Antonio M."/>
            <person name="Oren A."/>
            <person name="Chaudhuri R.R."/>
            <person name="La Ragione R."/>
            <person name="Hildebrand F."/>
            <person name="Pallen M.J."/>
        </authorList>
    </citation>
    <scope>NUCLEOTIDE SEQUENCE</scope>
    <source>
        <strain evidence="1">CHK147-3167</strain>
    </source>
</reference>
<reference evidence="1" key="1">
    <citation type="submission" date="2020-10" db="EMBL/GenBank/DDBJ databases">
        <authorList>
            <person name="Gilroy R."/>
        </authorList>
    </citation>
    <scope>NUCLEOTIDE SEQUENCE</scope>
    <source>
        <strain evidence="1">CHK147-3167</strain>
    </source>
</reference>
<protein>
    <submittedName>
        <fullName evidence="1">Uncharacterized protein</fullName>
    </submittedName>
</protein>
<organism evidence="1 2">
    <name type="scientific">Candidatus Coprosoma intestinipullorum</name>
    <dbReference type="NCBI Taxonomy" id="2840752"/>
    <lineage>
        <taxon>Bacteria</taxon>
        <taxon>Bacillati</taxon>
        <taxon>Bacillota</taxon>
        <taxon>Bacillota incertae sedis</taxon>
        <taxon>Candidatus Coprosoma</taxon>
    </lineage>
</organism>
<dbReference type="Proteomes" id="UP000886786">
    <property type="component" value="Unassembled WGS sequence"/>
</dbReference>
<dbReference type="AlphaFoldDB" id="A0A9D0ZQY5"/>
<dbReference type="EMBL" id="DVFV01000096">
    <property type="protein sequence ID" value="HIQ91019.1"/>
    <property type="molecule type" value="Genomic_DNA"/>
</dbReference>
<gene>
    <name evidence="1" type="ORF">IAB27_05300</name>
</gene>
<name>A0A9D0ZQY5_9FIRM</name>
<proteinExistence type="predicted"/>
<sequence>MSKNSNEIQLDVIPIHKNEMYPTKKEIWHFRNENLNNISKDIVINYILNEIKNKFWDYDVVIVLEKGKVIEIIK</sequence>